<sequence>MRRFSIVVAALAAGSFTVWSPNVKAEDASWGCQVLLCAASQNPSWHGVSYCVPPMTRLIAAMKEPGFDWPICHEANAGKPGREDFEECPAGTTVGYSSQGDNGWRGEPDQCIKTVDVCRSPNLRSDATRLPGQTIRRSFGSDDTDCVQQIATPRPRRADPYFFAIPNDTGVKERFWFNLNH</sequence>
<keyword evidence="1" id="KW-0732">Signal</keyword>
<evidence type="ECO:0000313" key="2">
    <source>
        <dbReference type="EMBL" id="TBF01009.1"/>
    </source>
</evidence>
<dbReference type="EMBL" id="SIKX01000008">
    <property type="protein sequence ID" value="TBF01009.1"/>
    <property type="molecule type" value="Genomic_DNA"/>
</dbReference>
<dbReference type="Proteomes" id="UP000291892">
    <property type="component" value="Unassembled WGS sequence"/>
</dbReference>
<evidence type="ECO:0000256" key="1">
    <source>
        <dbReference type="SAM" id="SignalP"/>
    </source>
</evidence>
<proteinExistence type="predicted"/>
<feature type="signal peptide" evidence="1">
    <location>
        <begin position="1"/>
        <end position="20"/>
    </location>
</feature>
<organism evidence="2 3">
    <name type="scientific">Rhizobium ruizarguesonis</name>
    <dbReference type="NCBI Taxonomy" id="2081791"/>
    <lineage>
        <taxon>Bacteria</taxon>
        <taxon>Pseudomonadati</taxon>
        <taxon>Pseudomonadota</taxon>
        <taxon>Alphaproteobacteria</taxon>
        <taxon>Hyphomicrobiales</taxon>
        <taxon>Rhizobiaceae</taxon>
        <taxon>Rhizobium/Agrobacterium group</taxon>
        <taxon>Rhizobium</taxon>
    </lineage>
</organism>
<evidence type="ECO:0000313" key="3">
    <source>
        <dbReference type="Proteomes" id="UP000291892"/>
    </source>
</evidence>
<gene>
    <name evidence="2" type="ORF">ELG94_38800</name>
</gene>
<comment type="caution">
    <text evidence="2">The sequence shown here is derived from an EMBL/GenBank/DDBJ whole genome shotgun (WGS) entry which is preliminary data.</text>
</comment>
<accession>A0AAE8TYJ7</accession>
<name>A0AAE8TYJ7_9HYPH</name>
<protein>
    <submittedName>
        <fullName evidence="2">Uncharacterized protein</fullName>
    </submittedName>
</protein>
<reference evidence="2 3" key="1">
    <citation type="submission" date="2019-02" db="EMBL/GenBank/DDBJ databases">
        <title>The genomic architecture of introgression among sibling species of bacteria.</title>
        <authorList>
            <person name="Cavassim M.I.A."/>
            <person name="Moeskjaer S."/>
            <person name="Moslemi C."/>
            <person name="Fields B."/>
            <person name="Bachmann A."/>
            <person name="Vilhjalmsson B."/>
            <person name="Schierup M.H."/>
            <person name="Young J.P.W."/>
            <person name="Andersen S.U."/>
        </authorList>
    </citation>
    <scope>NUCLEOTIDE SEQUENCE [LARGE SCALE GENOMIC DNA]</scope>
    <source>
        <strain evidence="2 3">SM42</strain>
    </source>
</reference>
<dbReference type="RefSeq" id="WP_130663734.1">
    <property type="nucleotide sequence ID" value="NZ_SIKX01000008.1"/>
</dbReference>
<dbReference type="AlphaFoldDB" id="A0AAE8TYJ7"/>
<feature type="chain" id="PRO_5042283037" evidence="1">
    <location>
        <begin position="21"/>
        <end position="181"/>
    </location>
</feature>